<dbReference type="FunFam" id="3.30.40.10:FF:000280">
    <property type="entry name" value="E3 ubiquitin-protein ligase Hakai"/>
    <property type="match status" value="1"/>
</dbReference>
<evidence type="ECO:0000259" key="12">
    <source>
        <dbReference type="PROSITE" id="PS00028"/>
    </source>
</evidence>
<evidence type="ECO:0000256" key="1">
    <source>
        <dbReference type="ARBA" id="ARBA00000900"/>
    </source>
</evidence>
<proteinExistence type="inferred from homology"/>
<evidence type="ECO:0000256" key="8">
    <source>
        <dbReference type="ARBA" id="ARBA00022833"/>
    </source>
</evidence>
<keyword evidence="6" id="KW-0863">Zinc-finger</keyword>
<dbReference type="AlphaFoldDB" id="A0A817BHV0"/>
<dbReference type="PANTHER" id="PTHR13480">
    <property type="entry name" value="E3 UBIQUITIN-PROTEIN LIGASE HAKAI-RELATED"/>
    <property type="match status" value="1"/>
</dbReference>
<dbReference type="Pfam" id="PF05056">
    <property type="entry name" value="DUF674"/>
    <property type="match status" value="1"/>
</dbReference>
<keyword evidence="4" id="KW-0808">Transferase</keyword>
<feature type="region of interest" description="Disordered" evidence="11">
    <location>
        <begin position="614"/>
        <end position="824"/>
    </location>
</feature>
<evidence type="ECO:0000256" key="2">
    <source>
        <dbReference type="ARBA" id="ARBA00004123"/>
    </source>
</evidence>
<dbReference type="InterPro" id="IPR013083">
    <property type="entry name" value="Znf_RING/FYVE/PHD"/>
</dbReference>
<evidence type="ECO:0000256" key="11">
    <source>
        <dbReference type="SAM" id="MobiDB-lite"/>
    </source>
</evidence>
<keyword evidence="9" id="KW-0539">Nucleus</keyword>
<dbReference type="PROSITE" id="PS00028">
    <property type="entry name" value="ZINC_FINGER_C2H2_1"/>
    <property type="match status" value="1"/>
</dbReference>
<name>A0A817BHV0_BRANA</name>
<dbReference type="GO" id="GO:0061630">
    <property type="term" value="F:ubiquitin protein ligase activity"/>
    <property type="evidence" value="ECO:0007669"/>
    <property type="project" value="UniProtKB-EC"/>
</dbReference>
<comment type="similarity">
    <text evidence="10">Belongs to the Hakai family.</text>
</comment>
<evidence type="ECO:0000256" key="5">
    <source>
        <dbReference type="ARBA" id="ARBA00022723"/>
    </source>
</evidence>
<keyword evidence="8" id="KW-0862">Zinc</keyword>
<organism evidence="13">
    <name type="scientific">Brassica napus</name>
    <name type="common">Rape</name>
    <dbReference type="NCBI Taxonomy" id="3708"/>
    <lineage>
        <taxon>Eukaryota</taxon>
        <taxon>Viridiplantae</taxon>
        <taxon>Streptophyta</taxon>
        <taxon>Embryophyta</taxon>
        <taxon>Tracheophyta</taxon>
        <taxon>Spermatophyta</taxon>
        <taxon>Magnoliopsida</taxon>
        <taxon>eudicotyledons</taxon>
        <taxon>Gunneridae</taxon>
        <taxon>Pentapetalae</taxon>
        <taxon>rosids</taxon>
        <taxon>malvids</taxon>
        <taxon>Brassicales</taxon>
        <taxon>Brassicaceae</taxon>
        <taxon>Brassiceae</taxon>
        <taxon>Brassica</taxon>
    </lineage>
</organism>
<dbReference type="PROSITE" id="PS00518">
    <property type="entry name" value="ZF_RING_1"/>
    <property type="match status" value="1"/>
</dbReference>
<accession>A0A817BHV0</accession>
<dbReference type="InterPro" id="IPR040383">
    <property type="entry name" value="HAKAI/CBLL2"/>
</dbReference>
<protein>
    <recommendedName>
        <fullName evidence="3">RING-type E3 ubiquitin transferase</fullName>
        <ecNumber evidence="3">2.3.2.27</ecNumber>
    </recommendedName>
</protein>
<feature type="compositionally biased region" description="Polar residues" evidence="11">
    <location>
        <begin position="625"/>
        <end position="673"/>
    </location>
</feature>
<dbReference type="InterPro" id="IPR007750">
    <property type="entry name" value="DUF674"/>
</dbReference>
<evidence type="ECO:0000256" key="9">
    <source>
        <dbReference type="ARBA" id="ARBA00023242"/>
    </source>
</evidence>
<dbReference type="Gene3D" id="3.30.40.10">
    <property type="entry name" value="Zinc/RING finger domain, C3HC4 (zinc finger)"/>
    <property type="match status" value="1"/>
</dbReference>
<dbReference type="InterPro" id="IPR040380">
    <property type="entry name" value="HAKAI-like_RING-HC"/>
</dbReference>
<dbReference type="InterPro" id="IPR013087">
    <property type="entry name" value="Znf_C2H2_type"/>
</dbReference>
<feature type="compositionally biased region" description="Polar residues" evidence="11">
    <location>
        <begin position="765"/>
        <end position="803"/>
    </location>
</feature>
<dbReference type="EC" id="2.3.2.27" evidence="3"/>
<dbReference type="GO" id="GO:0005634">
    <property type="term" value="C:nucleus"/>
    <property type="evidence" value="ECO:0007669"/>
    <property type="project" value="UniProtKB-SubCell"/>
</dbReference>
<dbReference type="GO" id="GO:0016567">
    <property type="term" value="P:protein ubiquitination"/>
    <property type="evidence" value="ECO:0007669"/>
    <property type="project" value="InterPro"/>
</dbReference>
<evidence type="ECO:0000256" key="10">
    <source>
        <dbReference type="ARBA" id="ARBA00038499"/>
    </source>
</evidence>
<dbReference type="PANTHER" id="PTHR13480:SF0">
    <property type="entry name" value="E3 UBIQUITIN-PROTEIN LIGASE HAKAI"/>
    <property type="match status" value="1"/>
</dbReference>
<comment type="catalytic activity">
    <reaction evidence="1">
        <text>S-ubiquitinyl-[E2 ubiquitin-conjugating enzyme]-L-cysteine + [acceptor protein]-L-lysine = [E2 ubiquitin-conjugating enzyme]-L-cysteine + N(6)-ubiquitinyl-[acceptor protein]-L-lysine.</text>
        <dbReference type="EC" id="2.3.2.27"/>
    </reaction>
</comment>
<feature type="compositionally biased region" description="Pro residues" evidence="11">
    <location>
        <begin position="697"/>
        <end position="713"/>
    </location>
</feature>
<evidence type="ECO:0000256" key="3">
    <source>
        <dbReference type="ARBA" id="ARBA00012483"/>
    </source>
</evidence>
<feature type="domain" description="C2H2-type" evidence="12">
    <location>
        <begin position="586"/>
        <end position="609"/>
    </location>
</feature>
<reference evidence="13" key="1">
    <citation type="submission" date="2021-01" db="EMBL/GenBank/DDBJ databases">
        <authorList>
            <consortium name="Genoscope - CEA"/>
            <person name="William W."/>
        </authorList>
    </citation>
    <scope>NUCLEOTIDE SEQUENCE</scope>
</reference>
<dbReference type="CDD" id="cd16508">
    <property type="entry name" value="RING-HC_HAKAI-like"/>
    <property type="match status" value="1"/>
</dbReference>
<dbReference type="GO" id="GO:0008270">
    <property type="term" value="F:zinc ion binding"/>
    <property type="evidence" value="ECO:0007669"/>
    <property type="project" value="UniProtKB-KW"/>
</dbReference>
<evidence type="ECO:0000313" key="13">
    <source>
        <dbReference type="EMBL" id="CAF2363611.1"/>
    </source>
</evidence>
<evidence type="ECO:0000256" key="7">
    <source>
        <dbReference type="ARBA" id="ARBA00022786"/>
    </source>
</evidence>
<dbReference type="EMBL" id="HG994364">
    <property type="protein sequence ID" value="CAF2363611.1"/>
    <property type="molecule type" value="Genomic_DNA"/>
</dbReference>
<keyword evidence="7" id="KW-0833">Ubl conjugation pathway</keyword>
<comment type="subcellular location">
    <subcellularLocation>
        <location evidence="2">Nucleus</location>
    </subcellularLocation>
</comment>
<evidence type="ECO:0000256" key="4">
    <source>
        <dbReference type="ARBA" id="ARBA00022679"/>
    </source>
</evidence>
<dbReference type="Proteomes" id="UP001295469">
    <property type="component" value="Chromosome A10"/>
</dbReference>
<gene>
    <name evidence="13" type="ORF">DARMORV10_A10P33610.1</name>
</gene>
<evidence type="ECO:0000256" key="6">
    <source>
        <dbReference type="ARBA" id="ARBA00022771"/>
    </source>
</evidence>
<sequence>MADEMSEEPKITLRLIIDEEKNKFVLAEACRDFVDVLFSLMTLPMGTIVGLLKKHQNSEIGCFSNLYKSVADMSIDSFMTGACKQMLLNPRSVKEAYCKRLKLNLNPTDDHLKYFKCPSFSSCNMCSDFSGSDCACGRLMIHEIELTEEEEDEIQNDVDGVFVSGRSSFIITDDLKVSVDSTGLVLKTLNSLGCSDVSKLGEQLLDIGLSEMMHLLECVFSSNTPLTDALLKKQSPQDMTNMHKSLSPCLETKTDVSESEFSIDAIVRKQDMKILYVECGEDFVDLLFSFLAVPLEYVCDTSSGCIGNLRKSFKDLTAVDKEGLASECVMLPHYYKLQKQLSVITTEEAPVYYRYRNSNPRQPDYSLTTDYDRTPLYRKDRIVPVTVIDPKSQGRDHRHQSENGSGFVKRGTRFTVSDDLMITPRGCLSTSMCFLKKYEIKADDVDVQVIRICEEERERENMLQIRLRRDSPTDTSNGPRASPTDTVTVACPDHLVLADLPVAKGIGSVTPTSVIKPVGRRSRRQLGERVHFCVRCDFPIAIYGRLNPCDHAFCLECARSDSICYLCDERIQKIQTIKMMEGIFICAAPHCLRSFLKKPDFESHVHDLHATLLQPDADKDDGNESDVQSTKLQSSASESTLRGPLRSQQQPLLHRSASLSKPQSGFGQLQSYPAETDNSRPPGFETASPKPGIRFPDYPPPINMMQPPPPSMPIPMNQNPGLPQQFGFPPYPTTDGSSQQFYSGPPFEMARPEGSGGLEQGSALGYQQQQPAPMMNLSFQGSYPPQSSWNAGMAPPQTTQQVNRGRDGQGFGWQQENRDGFGQE</sequence>
<dbReference type="InterPro" id="IPR017907">
    <property type="entry name" value="Znf_RING_CS"/>
</dbReference>
<keyword evidence="5" id="KW-0479">Metal-binding</keyword>